<evidence type="ECO:0000313" key="1">
    <source>
        <dbReference type="EMBL" id="RVU33556.1"/>
    </source>
</evidence>
<dbReference type="AlphaFoldDB" id="A0A437QGM3"/>
<evidence type="ECO:0000313" key="2">
    <source>
        <dbReference type="Proteomes" id="UP000283077"/>
    </source>
</evidence>
<proteinExistence type="predicted"/>
<protein>
    <submittedName>
        <fullName evidence="1">Uncharacterized protein</fullName>
    </submittedName>
</protein>
<gene>
    <name evidence="1" type="ORF">EOE67_16195</name>
</gene>
<keyword evidence="2" id="KW-1185">Reference proteome</keyword>
<dbReference type="RefSeq" id="WP_127700384.1">
    <property type="nucleotide sequence ID" value="NZ_SACS01000020.1"/>
</dbReference>
<name>A0A437QGM3_9GAMM</name>
<organism evidence="1 2">
    <name type="scientific">Rheinheimera riviphila</name>
    <dbReference type="NCBI Taxonomy" id="1834037"/>
    <lineage>
        <taxon>Bacteria</taxon>
        <taxon>Pseudomonadati</taxon>
        <taxon>Pseudomonadota</taxon>
        <taxon>Gammaproteobacteria</taxon>
        <taxon>Chromatiales</taxon>
        <taxon>Chromatiaceae</taxon>
        <taxon>Rheinheimera</taxon>
    </lineage>
</organism>
<reference evidence="1 2" key="1">
    <citation type="submission" date="2019-01" db="EMBL/GenBank/DDBJ databases">
        <authorList>
            <person name="Chen W.-M."/>
        </authorList>
    </citation>
    <scope>NUCLEOTIDE SEQUENCE [LARGE SCALE GENOMIC DNA]</scope>
    <source>
        <strain evidence="1 2">KYPC3</strain>
    </source>
</reference>
<comment type="caution">
    <text evidence="1">The sequence shown here is derived from an EMBL/GenBank/DDBJ whole genome shotgun (WGS) entry which is preliminary data.</text>
</comment>
<dbReference type="OrthoDB" id="9817878at2"/>
<dbReference type="EMBL" id="SACS01000020">
    <property type="protein sequence ID" value="RVU33556.1"/>
    <property type="molecule type" value="Genomic_DNA"/>
</dbReference>
<sequence>MSEGSRTIYDQIKDRIQSGSNSLTVYKNTLIEQRRLYGDLALNKVLYGHDWIYDFVKHKDIENAYFFMRPKYRVENYVFDQFSKLTRPAIYHIGSGIGATMDKVVGCTYRSAHPANIWTIFQHSDLTWRYFAQRKALYQRYYDAINFNSFLSTGWSLQQIWLQQMKQSFVVQKYIWDNKLTSQYGILQPNRLIMDKSKQLAGGYFDVITDRFAEIAGWVGIGVLAFTLPKSVRTRTRVATQRWSSRLLVNYLPFMFRLPIRMFVIKPPVKVFYNPTVFAGLILYKYLTGLGQKIEASVELQQNEPEIHRLLVSQNRDTYAATGVNDLITSLQQSKSNGLNS</sequence>
<dbReference type="Proteomes" id="UP000283077">
    <property type="component" value="Unassembled WGS sequence"/>
</dbReference>
<accession>A0A437QGM3</accession>